<sequence length="109" mass="12609">MKTDERKKREGKRERDEGMERGGEGRERGGRERDGDDFAVQDLGTKINNDVFVLCCREEVKQGGREDKMMLTNCKKEEKNKRMVGKGGMEENWERKVSGKGKRRDRKGG</sequence>
<name>A0AAE1PUM1_9EUCA</name>
<feature type="compositionally biased region" description="Basic residues" evidence="1">
    <location>
        <begin position="98"/>
        <end position="109"/>
    </location>
</feature>
<reference evidence="2" key="1">
    <citation type="submission" date="2023-11" db="EMBL/GenBank/DDBJ databases">
        <title>Genome assemblies of two species of porcelain crab, Petrolisthes cinctipes and Petrolisthes manimaculis (Anomura: Porcellanidae).</title>
        <authorList>
            <person name="Angst P."/>
        </authorList>
    </citation>
    <scope>NUCLEOTIDE SEQUENCE</scope>
    <source>
        <strain evidence="2">PB745_02</strain>
        <tissue evidence="2">Gill</tissue>
    </source>
</reference>
<accession>A0AAE1PUM1</accession>
<feature type="compositionally biased region" description="Basic and acidic residues" evidence="1">
    <location>
        <begin position="1"/>
        <end position="36"/>
    </location>
</feature>
<dbReference type="AlphaFoldDB" id="A0AAE1PUM1"/>
<protein>
    <submittedName>
        <fullName evidence="2">Uncharacterized protein</fullName>
    </submittedName>
</protein>
<organism evidence="2 3">
    <name type="scientific">Petrolisthes manimaculis</name>
    <dbReference type="NCBI Taxonomy" id="1843537"/>
    <lineage>
        <taxon>Eukaryota</taxon>
        <taxon>Metazoa</taxon>
        <taxon>Ecdysozoa</taxon>
        <taxon>Arthropoda</taxon>
        <taxon>Crustacea</taxon>
        <taxon>Multicrustacea</taxon>
        <taxon>Malacostraca</taxon>
        <taxon>Eumalacostraca</taxon>
        <taxon>Eucarida</taxon>
        <taxon>Decapoda</taxon>
        <taxon>Pleocyemata</taxon>
        <taxon>Anomura</taxon>
        <taxon>Galatheoidea</taxon>
        <taxon>Porcellanidae</taxon>
        <taxon>Petrolisthes</taxon>
    </lineage>
</organism>
<comment type="caution">
    <text evidence="2">The sequence shown here is derived from an EMBL/GenBank/DDBJ whole genome shotgun (WGS) entry which is preliminary data.</text>
</comment>
<keyword evidence="3" id="KW-1185">Reference proteome</keyword>
<dbReference type="Proteomes" id="UP001292094">
    <property type="component" value="Unassembled WGS sequence"/>
</dbReference>
<evidence type="ECO:0000313" key="3">
    <source>
        <dbReference type="Proteomes" id="UP001292094"/>
    </source>
</evidence>
<feature type="region of interest" description="Disordered" evidence="1">
    <location>
        <begin position="80"/>
        <end position="109"/>
    </location>
</feature>
<gene>
    <name evidence="2" type="ORF">Pmani_013948</name>
</gene>
<evidence type="ECO:0000313" key="2">
    <source>
        <dbReference type="EMBL" id="KAK4314803.1"/>
    </source>
</evidence>
<feature type="compositionally biased region" description="Basic and acidic residues" evidence="1">
    <location>
        <begin position="88"/>
        <end position="97"/>
    </location>
</feature>
<dbReference type="EMBL" id="JAWZYT010001183">
    <property type="protein sequence ID" value="KAK4314803.1"/>
    <property type="molecule type" value="Genomic_DNA"/>
</dbReference>
<proteinExistence type="predicted"/>
<feature type="region of interest" description="Disordered" evidence="1">
    <location>
        <begin position="1"/>
        <end position="38"/>
    </location>
</feature>
<evidence type="ECO:0000256" key="1">
    <source>
        <dbReference type="SAM" id="MobiDB-lite"/>
    </source>
</evidence>